<dbReference type="RefSeq" id="WP_229917741.1">
    <property type="nucleotide sequence ID" value="NZ_BMVN01000045.1"/>
</dbReference>
<gene>
    <name evidence="4" type="ORF">GCM10010345_77140</name>
</gene>
<feature type="region of interest" description="Disordered" evidence="1">
    <location>
        <begin position="1"/>
        <end position="118"/>
    </location>
</feature>
<dbReference type="Gene3D" id="2.80.10.50">
    <property type="match status" value="1"/>
</dbReference>
<dbReference type="PROSITE" id="PS50231">
    <property type="entry name" value="RICIN_B_LECTIN"/>
    <property type="match status" value="1"/>
</dbReference>
<dbReference type="Pfam" id="PF00652">
    <property type="entry name" value="Ricin_B_lectin"/>
    <property type="match status" value="1"/>
</dbReference>
<evidence type="ECO:0000313" key="5">
    <source>
        <dbReference type="Proteomes" id="UP000653644"/>
    </source>
</evidence>
<proteinExistence type="predicted"/>
<dbReference type="InterPro" id="IPR000772">
    <property type="entry name" value="Ricin_B_lectin"/>
</dbReference>
<protein>
    <recommendedName>
        <fullName evidence="3">Ricin B lectin domain-containing protein</fullName>
    </recommendedName>
</protein>
<feature type="compositionally biased region" description="Low complexity" evidence="1">
    <location>
        <begin position="16"/>
        <end position="27"/>
    </location>
</feature>
<keyword evidence="2" id="KW-0472">Membrane</keyword>
<evidence type="ECO:0000256" key="1">
    <source>
        <dbReference type="SAM" id="MobiDB-lite"/>
    </source>
</evidence>
<reference evidence="5" key="1">
    <citation type="journal article" date="2019" name="Int. J. Syst. Evol. Microbiol.">
        <title>The Global Catalogue of Microorganisms (GCM) 10K type strain sequencing project: providing services to taxonomists for standard genome sequencing and annotation.</title>
        <authorList>
            <consortium name="The Broad Institute Genomics Platform"/>
            <consortium name="The Broad Institute Genome Sequencing Center for Infectious Disease"/>
            <person name="Wu L."/>
            <person name="Ma J."/>
        </authorList>
    </citation>
    <scope>NUCLEOTIDE SEQUENCE [LARGE SCALE GENOMIC DNA]</scope>
    <source>
        <strain evidence="5">JCM 4733</strain>
    </source>
</reference>
<feature type="domain" description="Ricin B lectin" evidence="3">
    <location>
        <begin position="256"/>
        <end position="382"/>
    </location>
</feature>
<feature type="compositionally biased region" description="Basic and acidic residues" evidence="1">
    <location>
        <begin position="100"/>
        <end position="115"/>
    </location>
</feature>
<keyword evidence="5" id="KW-1185">Reference proteome</keyword>
<dbReference type="SUPFAM" id="SSF50370">
    <property type="entry name" value="Ricin B-like lectins"/>
    <property type="match status" value="1"/>
</dbReference>
<evidence type="ECO:0000313" key="4">
    <source>
        <dbReference type="EMBL" id="GHA61630.1"/>
    </source>
</evidence>
<dbReference type="SMART" id="SM00458">
    <property type="entry name" value="RICIN"/>
    <property type="match status" value="1"/>
</dbReference>
<organism evidence="4 5">
    <name type="scientific">Streptomyces canarius</name>
    <dbReference type="NCBI Taxonomy" id="285453"/>
    <lineage>
        <taxon>Bacteria</taxon>
        <taxon>Bacillati</taxon>
        <taxon>Actinomycetota</taxon>
        <taxon>Actinomycetes</taxon>
        <taxon>Kitasatosporales</taxon>
        <taxon>Streptomycetaceae</taxon>
        <taxon>Streptomyces</taxon>
    </lineage>
</organism>
<feature type="region of interest" description="Disordered" evidence="1">
    <location>
        <begin position="164"/>
        <end position="254"/>
    </location>
</feature>
<keyword evidence="2" id="KW-1133">Transmembrane helix</keyword>
<name>A0ABQ3DC38_9ACTN</name>
<comment type="caution">
    <text evidence="4">The sequence shown here is derived from an EMBL/GenBank/DDBJ whole genome shotgun (WGS) entry which is preliminary data.</text>
</comment>
<dbReference type="InterPro" id="IPR035992">
    <property type="entry name" value="Ricin_B-like_lectins"/>
</dbReference>
<sequence>MKPPHTPRSAGDLPKRVPGSARSVSSGSGSGPGQDGTAAGGAEPPAPGSGDRAPDAAGRGTSLPRLTQISSLGSRGNTGRGNGPSSPAADGAVGGSAADRPGDTFARRADTDRSPAADQVVSLDTFRRGKGDKIRREGLRGALGVVGVVGLLAAGGVLLTLGLVNGHDDGKRDGTSVTVDSRGRGTDVIDGFGDVPAPSVTASATDPDEKADGSRAPTSASPGSSASSKASASPGRHSTATAKATTGTRTTAPAAAPGVNVFSHASQRCIDIVGGEAVRGAGLMIRDCSGSASQHWTFTGGTMRALGMCVQLVNGSTADGADLELASCDGSPAQRFELNVRHDLVSTLADKCTDVRDNGTENGTRLQLWSCSGSPNQKWSTS</sequence>
<feature type="transmembrane region" description="Helical" evidence="2">
    <location>
        <begin position="142"/>
        <end position="164"/>
    </location>
</feature>
<dbReference type="Proteomes" id="UP000653644">
    <property type="component" value="Unassembled WGS sequence"/>
</dbReference>
<dbReference type="EMBL" id="BMVN01000045">
    <property type="protein sequence ID" value="GHA61630.1"/>
    <property type="molecule type" value="Genomic_DNA"/>
</dbReference>
<feature type="compositionally biased region" description="Low complexity" evidence="1">
    <location>
        <begin position="83"/>
        <end position="99"/>
    </location>
</feature>
<accession>A0ABQ3DC38</accession>
<keyword evidence="2" id="KW-0812">Transmembrane</keyword>
<feature type="compositionally biased region" description="Polar residues" evidence="1">
    <location>
        <begin position="64"/>
        <end position="75"/>
    </location>
</feature>
<evidence type="ECO:0000256" key="2">
    <source>
        <dbReference type="SAM" id="Phobius"/>
    </source>
</evidence>
<evidence type="ECO:0000259" key="3">
    <source>
        <dbReference type="SMART" id="SM00458"/>
    </source>
</evidence>
<feature type="compositionally biased region" description="Low complexity" evidence="1">
    <location>
        <begin position="214"/>
        <end position="254"/>
    </location>
</feature>